<proteinExistence type="inferred from homology"/>
<sequence length="818" mass="80419">MPAHRRRAPHHRRWTARALLGARTMPGARTLLATLSGAALLAGLLVAPTPAAAVESPVDLGTAQTYSLLAGTSIANTGPSTYSGDIGTSPGTTVSGFPPGIVTGDIHPGDAAATQARVDLQNAYNDASTRAPTATIAGDLAGRTLTAGIYKATAAISVSTTLTLDAQGNPDSVFIFQIDAAFDVAAGSEIRLRNGARPANVIWQVVGAVALGATASFAGTIMGLAAIAVGAGTTVTGRALTLNGAIALSSNIFTTEPTVNLGAAAAYSVLAGASVVNTGGTTLSGDLGVSPGSTVTGFPPGVVSGTIHSGDAAAAQARADLQTAIGDAAARVPTANLSGTLSGRTLTEGVHHASAALTLGTELVLDGQGNRNGVFIFQLDAGLTTSAGSVVRLVNGAQASRVVWQVAGGVSLGGASTFMGTILGESGISIGNATGFTGRALTLGDTVALNTNIFITAQPVNLGSAGSYAVLATTSVASTGISTIGGDIGVSPGTAITGFPPGTLSGSLHPGDSHAAAAQADLQLAYNDAAARTPTATLTGDLAGRTLTAGIYRAGAALANSTTLTLDGQGNPNAVFIFQIEAAFAAAAGSSVLLINGADASRVFWQVVGAVSLGATASFSGTLLTLAAISVGADATFAGRALTLGGAVALSNNVFTNPTPVAGPLTATTSGASLSAVVLQGIETQYSTGTSEQWVIVDDRGTGAAWTLSVSASVPTSAAGTIETVPRTLPAEGLVIIPGTITAGADGGPVDGISAPTLALSETAQTLITTSGPHRGSYLLSPSFSLAIPPNAYRSNFTGAIDGSPLNPYVSVLTFTIS</sequence>
<protein>
    <submittedName>
        <fullName evidence="3">DUF3494 domain-containing protein</fullName>
    </submittedName>
</protein>
<evidence type="ECO:0000313" key="4">
    <source>
        <dbReference type="Proteomes" id="UP000297447"/>
    </source>
</evidence>
<dbReference type="Pfam" id="PF11999">
    <property type="entry name" value="Ice_binding"/>
    <property type="match status" value="3"/>
</dbReference>
<keyword evidence="4" id="KW-1185">Reference proteome</keyword>
<dbReference type="EMBL" id="SOHE01000063">
    <property type="protein sequence ID" value="TFD47337.1"/>
    <property type="molecule type" value="Genomic_DNA"/>
</dbReference>
<evidence type="ECO:0000256" key="1">
    <source>
        <dbReference type="ARBA" id="ARBA00005445"/>
    </source>
</evidence>
<accession>A0A4R8ZVC0</accession>
<comment type="similarity">
    <text evidence="1">Belongs to the ice-binding protein family.</text>
</comment>
<gene>
    <name evidence="3" type="ORF">E3T55_15265</name>
</gene>
<dbReference type="RefSeq" id="WP_134520423.1">
    <property type="nucleotide sequence ID" value="NZ_SOHE01000063.1"/>
</dbReference>
<comment type="caution">
    <text evidence="3">The sequence shown here is derived from an EMBL/GenBank/DDBJ whole genome shotgun (WGS) entry which is preliminary data.</text>
</comment>
<keyword evidence="2" id="KW-0732">Signal</keyword>
<evidence type="ECO:0000256" key="2">
    <source>
        <dbReference type="ARBA" id="ARBA00022729"/>
    </source>
</evidence>
<reference evidence="3 4" key="1">
    <citation type="submission" date="2019-03" db="EMBL/GenBank/DDBJ databases">
        <title>Genomics of glacier-inhabiting Cryobacterium strains.</title>
        <authorList>
            <person name="Liu Q."/>
            <person name="Xin Y.-H."/>
        </authorList>
    </citation>
    <scope>NUCLEOTIDE SEQUENCE [LARGE SCALE GENOMIC DNA]</scope>
    <source>
        <strain evidence="3 4">Hh14</strain>
    </source>
</reference>
<organism evidence="3 4">
    <name type="scientific">Cryobacterium frigoriphilum</name>
    <dbReference type="NCBI Taxonomy" id="1259150"/>
    <lineage>
        <taxon>Bacteria</taxon>
        <taxon>Bacillati</taxon>
        <taxon>Actinomycetota</taxon>
        <taxon>Actinomycetes</taxon>
        <taxon>Micrococcales</taxon>
        <taxon>Microbacteriaceae</taxon>
        <taxon>Cryobacterium</taxon>
    </lineage>
</organism>
<dbReference type="Proteomes" id="UP000297447">
    <property type="component" value="Unassembled WGS sequence"/>
</dbReference>
<dbReference type="InterPro" id="IPR021884">
    <property type="entry name" value="Ice-bd_prot"/>
</dbReference>
<dbReference type="AlphaFoldDB" id="A0A4R8ZVC0"/>
<dbReference type="OrthoDB" id="2082707at2"/>
<evidence type="ECO:0000313" key="3">
    <source>
        <dbReference type="EMBL" id="TFD47337.1"/>
    </source>
</evidence>
<name>A0A4R8ZVC0_9MICO</name>